<evidence type="ECO:0000313" key="3">
    <source>
        <dbReference type="EMBL" id="AKN56916.1"/>
    </source>
</evidence>
<evidence type="ECO:0000313" key="4">
    <source>
        <dbReference type="Proteomes" id="UP000171279"/>
    </source>
</evidence>
<keyword evidence="4" id="KW-1185">Reference proteome</keyword>
<dbReference type="RefSeq" id="YP_009664551.1">
    <property type="nucleotide sequence ID" value="NC_043032.1"/>
</dbReference>
<organism evidence="3">
    <name type="scientific">Ferak virus</name>
    <dbReference type="NCBI Taxonomy" id="1664810"/>
    <lineage>
        <taxon>Viruses</taxon>
        <taxon>Riboviria</taxon>
        <taxon>Orthornavirae</taxon>
        <taxon>Negarnaviricota</taxon>
        <taxon>Polyploviricotina</taxon>
        <taxon>Bunyaviricetes</taxon>
        <taxon>Elliovirales</taxon>
        <taxon>Phasmaviridae</taxon>
        <taxon>Feravirus</taxon>
        <taxon>Feravirus ferakinum</taxon>
    </lineage>
</organism>
<protein>
    <submittedName>
        <fullName evidence="3">Putative nonstructural protein</fullName>
    </submittedName>
</protein>
<dbReference type="EMBL" id="KP710267">
    <property type="protein sequence ID" value="AKN56891.1"/>
    <property type="molecule type" value="Viral_cRNA"/>
</dbReference>
<sequence length="107" mass="12399">MIFALRVIRTRDSSLTILVNRVKPFQTLKFNSCDYYLFSDSLTCLKLNQNSIAFIIRSGFGLEANYQGLTIRELPDFLTDLTKFNLSVTDYNFITIKINDFLNRVEA</sequence>
<dbReference type="EMBL" id="KP710269">
    <property type="protein sequence ID" value="AKN56916.1"/>
    <property type="molecule type" value="Viral_cRNA"/>
</dbReference>
<evidence type="ECO:0000313" key="1">
    <source>
        <dbReference type="EMBL" id="AKN56891.1"/>
    </source>
</evidence>
<accession>A0A0H4B2T6</accession>
<proteinExistence type="predicted"/>
<name>A0A0H4B2T6_9VIRU</name>
<dbReference type="GeneID" id="41324511"/>
<reference evidence="3 4" key="1">
    <citation type="journal article" date="2015" name="Proc. Natl. Acad. Sci. U.S.A.">
        <title>Evolutionary and phenotypic analysis of live virus isolates suggests arthropod origin of a pathogenic RNA virus family.</title>
        <authorList>
            <person name="Marklewitz M."/>
            <person name="Zirkel F."/>
            <person name="Kurth A."/>
            <person name="Drosten C."/>
            <person name="Junglen S."/>
        </authorList>
    </citation>
    <scope>NUCLEOTIDE SEQUENCE</scope>
    <source>
        <strain evidence="1">C51-CI-2004</strain>
        <strain evidence="3">F45-CI-2004</strain>
        <strain evidence="2">F53-CI-2004</strain>
    </source>
</reference>
<dbReference type="KEGG" id="vg:41324511"/>
<dbReference type="Proteomes" id="UP000171279">
    <property type="component" value="Genome"/>
</dbReference>
<gene>
    <name evidence="3" type="primary">putative NsS</name>
</gene>
<evidence type="ECO:0000313" key="2">
    <source>
        <dbReference type="EMBL" id="AKN56911.1"/>
    </source>
</evidence>
<dbReference type="EMBL" id="KP710268">
    <property type="protein sequence ID" value="AKN56911.1"/>
    <property type="molecule type" value="Viral_cRNA"/>
</dbReference>